<feature type="compositionally biased region" description="Polar residues" evidence="1">
    <location>
        <begin position="273"/>
        <end position="282"/>
    </location>
</feature>
<dbReference type="EMBL" id="LHZR01000110">
    <property type="protein sequence ID" value="KXV47221.1"/>
    <property type="molecule type" value="Genomic_DNA"/>
</dbReference>
<reference evidence="3 4" key="1">
    <citation type="submission" date="2015-06" db="EMBL/GenBank/DDBJ databases">
        <title>Improved classification and identification of acetic acid bacteria using matrix-assisted laser desorption/ionization time-of-flight mass spectrometry; Gluconobacter nephelii and Gluconobacter uchimurae are later heterotypic synonyms of Gluconobacter japonicus and Gluconobacter oxydans, respectively.</title>
        <authorList>
            <person name="Li L."/>
            <person name="Cleenwerck I."/>
            <person name="De Vuyst L."/>
            <person name="Vandamme P."/>
        </authorList>
    </citation>
    <scope>NUCLEOTIDE SEQUENCE [LARGE SCALE GENOMIC DNA]</scope>
    <source>
        <strain evidence="3 4">LMG 1768</strain>
    </source>
</reference>
<feature type="region of interest" description="Disordered" evidence="1">
    <location>
        <begin position="203"/>
        <end position="310"/>
    </location>
</feature>
<dbReference type="PATRIC" id="fig|318683.6.peg.2364"/>
<dbReference type="STRING" id="318683.A0U94_02380"/>
<sequence>MTVFTRSLLMSVAPLGLLAAGLSLAGPARADDHPRLTPTRDVTVVYELSTPSSTAKGHPDTVRVAFSGAGDLLRIDSQDGNGVTILDRPAQQVTLVMMKQQVYTRLHPSHGLHNPFMLDLDMQYKAAGHDTVAGVACDRWTIQSSHGKASACVTQDGVILAENGVDADGVEGSIKALSVSYQDIPSSTFEPPAGFHVLEPKMRPAHQSQAGSATPSPVPEASGTDAGSEMKTTTHEAAAPDVSDSDTPVIGDRDTPAPATTTPGAHTTLLPGQSAQPDTTQPSVSNDSSGDGSVSAPDQPPSGPANGNRK</sequence>
<feature type="compositionally biased region" description="Polar residues" evidence="1">
    <location>
        <begin position="206"/>
        <end position="215"/>
    </location>
</feature>
<feature type="signal peptide" evidence="2">
    <location>
        <begin position="1"/>
        <end position="30"/>
    </location>
</feature>
<protein>
    <submittedName>
        <fullName evidence="3">Uncharacterized protein</fullName>
    </submittedName>
</protein>
<dbReference type="OrthoDB" id="7268862at2"/>
<evidence type="ECO:0000256" key="2">
    <source>
        <dbReference type="SAM" id="SignalP"/>
    </source>
</evidence>
<dbReference type="RefSeq" id="WP_062109000.1">
    <property type="nucleotide sequence ID" value="NZ_LHZR01000110.1"/>
</dbReference>
<dbReference type="AlphaFoldDB" id="A0A149TH69"/>
<feature type="chain" id="PRO_5007555568" evidence="2">
    <location>
        <begin position="31"/>
        <end position="310"/>
    </location>
</feature>
<dbReference type="Proteomes" id="UP000075636">
    <property type="component" value="Unassembled WGS sequence"/>
</dbReference>
<evidence type="ECO:0000256" key="1">
    <source>
        <dbReference type="SAM" id="MobiDB-lite"/>
    </source>
</evidence>
<proteinExistence type="predicted"/>
<keyword evidence="2" id="KW-0732">Signal</keyword>
<accession>A0A149TH69</accession>
<comment type="caution">
    <text evidence="3">The sequence shown here is derived from an EMBL/GenBank/DDBJ whole genome shotgun (WGS) entry which is preliminary data.</text>
</comment>
<evidence type="ECO:0000313" key="3">
    <source>
        <dbReference type="EMBL" id="KXV47221.1"/>
    </source>
</evidence>
<feature type="compositionally biased region" description="Low complexity" evidence="1">
    <location>
        <begin position="283"/>
        <end position="295"/>
    </location>
</feature>
<organism evidence="3 4">
    <name type="scientific">Gluconobacter albidus</name>
    <dbReference type="NCBI Taxonomy" id="318683"/>
    <lineage>
        <taxon>Bacteria</taxon>
        <taxon>Pseudomonadati</taxon>
        <taxon>Pseudomonadota</taxon>
        <taxon>Alphaproteobacteria</taxon>
        <taxon>Acetobacterales</taxon>
        <taxon>Acetobacteraceae</taxon>
        <taxon>Gluconobacter</taxon>
    </lineage>
</organism>
<gene>
    <name evidence="3" type="ORF">AD945_11620</name>
</gene>
<feature type="compositionally biased region" description="Low complexity" evidence="1">
    <location>
        <begin position="256"/>
        <end position="272"/>
    </location>
</feature>
<evidence type="ECO:0000313" key="4">
    <source>
        <dbReference type="Proteomes" id="UP000075636"/>
    </source>
</evidence>
<name>A0A149TH69_9PROT</name>